<evidence type="ECO:0000256" key="1">
    <source>
        <dbReference type="ARBA" id="ARBA00001968"/>
    </source>
</evidence>
<evidence type="ECO:0000259" key="4">
    <source>
        <dbReference type="Pfam" id="PF13359"/>
    </source>
</evidence>
<keyword evidence="7" id="KW-1185">Reference proteome</keyword>
<reference evidence="5" key="2">
    <citation type="submission" date="2019-06" db="EMBL/GenBank/DDBJ databases">
        <title>Genomics analysis of Aphanomyces spp. identifies a new class of oomycete effector associated with host adaptation.</title>
        <authorList>
            <person name="Gaulin E."/>
        </authorList>
    </citation>
    <scope>NUCLEOTIDE SEQUENCE</scope>
    <source>
        <strain evidence="5">CBS 578.67</strain>
    </source>
</reference>
<dbReference type="Proteomes" id="UP000332933">
    <property type="component" value="Unassembled WGS sequence"/>
</dbReference>
<sequence length="393" mass="44744">MDERRLAKRQRFSIEPTEDPVEDADSSSPVLDSFVETRGLEVVHALTNFSFSELNTLWASIKPFVTTHWNVGSGRKSPVTGRDMLFMTLVTLKHAGTWDIVAATFNEKAATFGQRVTNFIRTLHPHLLRKFVDEQAVKWTMRNLVASGHQFQNHKAALYAVDVTFQETTMPAVAFGEKKVYFSKKHGLYGHKVEVSVAPNGLAINVTDSAKGSVSDIEIFKDNLGFHTSQLEKQADEGDINDPDALQDRYPTHWAVLSDKGYQESRKRANERLSTDRVIVENFFGRLKTLWGLASDKYTWKKEEYNMYFQTCVALTNVHIRFNPLRNVDGHGYNQYKRRLLSIGGKLKSKKNASKAKYRENRKARIQAAMGRPNNGYASEDYELGYEGDDIFD</sequence>
<protein>
    <submittedName>
        <fullName evidence="6">Aste57867_4809 protein</fullName>
    </submittedName>
</protein>
<feature type="compositionally biased region" description="Acidic residues" evidence="3">
    <location>
        <begin position="16"/>
        <end position="25"/>
    </location>
</feature>
<accession>A0A485KFZ5</accession>
<feature type="compositionally biased region" description="Basic residues" evidence="3">
    <location>
        <begin position="1"/>
        <end position="11"/>
    </location>
</feature>
<dbReference type="InterPro" id="IPR027806">
    <property type="entry name" value="HARBI1_dom"/>
</dbReference>
<gene>
    <name evidence="6" type="primary">Aste57867_4809</name>
    <name evidence="5" type="ORF">As57867_004796</name>
    <name evidence="6" type="ORF">ASTE57867_4809</name>
</gene>
<dbReference type="Pfam" id="PF13359">
    <property type="entry name" value="DDE_Tnp_4"/>
    <property type="match status" value="1"/>
</dbReference>
<dbReference type="AlphaFoldDB" id="A0A485KFZ5"/>
<proteinExistence type="predicted"/>
<name>A0A485KFZ5_9STRA</name>
<dbReference type="GO" id="GO:0046872">
    <property type="term" value="F:metal ion binding"/>
    <property type="evidence" value="ECO:0007669"/>
    <property type="project" value="UniProtKB-KW"/>
</dbReference>
<organism evidence="6 7">
    <name type="scientific">Aphanomyces stellatus</name>
    <dbReference type="NCBI Taxonomy" id="120398"/>
    <lineage>
        <taxon>Eukaryota</taxon>
        <taxon>Sar</taxon>
        <taxon>Stramenopiles</taxon>
        <taxon>Oomycota</taxon>
        <taxon>Saprolegniomycetes</taxon>
        <taxon>Saprolegniales</taxon>
        <taxon>Verrucalvaceae</taxon>
        <taxon>Aphanomyces</taxon>
    </lineage>
</organism>
<feature type="domain" description="DDE Tnp4" evidence="4">
    <location>
        <begin position="162"/>
        <end position="317"/>
    </location>
</feature>
<evidence type="ECO:0000256" key="2">
    <source>
        <dbReference type="ARBA" id="ARBA00022723"/>
    </source>
</evidence>
<comment type="cofactor">
    <cofactor evidence="1">
        <name>a divalent metal cation</name>
        <dbReference type="ChEBI" id="CHEBI:60240"/>
    </cofactor>
</comment>
<evidence type="ECO:0000313" key="6">
    <source>
        <dbReference type="EMBL" id="VFT81903.1"/>
    </source>
</evidence>
<evidence type="ECO:0000313" key="5">
    <source>
        <dbReference type="EMBL" id="KAF0712498.1"/>
    </source>
</evidence>
<keyword evidence="2" id="KW-0479">Metal-binding</keyword>
<feature type="region of interest" description="Disordered" evidence="3">
    <location>
        <begin position="1"/>
        <end position="28"/>
    </location>
</feature>
<evidence type="ECO:0000313" key="7">
    <source>
        <dbReference type="Proteomes" id="UP000332933"/>
    </source>
</evidence>
<evidence type="ECO:0000256" key="3">
    <source>
        <dbReference type="SAM" id="MobiDB-lite"/>
    </source>
</evidence>
<dbReference type="OrthoDB" id="116425at2759"/>
<reference evidence="6 7" key="1">
    <citation type="submission" date="2019-03" db="EMBL/GenBank/DDBJ databases">
        <authorList>
            <person name="Gaulin E."/>
            <person name="Dumas B."/>
        </authorList>
    </citation>
    <scope>NUCLEOTIDE SEQUENCE [LARGE SCALE GENOMIC DNA]</scope>
    <source>
        <strain evidence="6">CBS 568.67</strain>
    </source>
</reference>
<dbReference type="EMBL" id="VJMH01001257">
    <property type="protein sequence ID" value="KAF0712498.1"/>
    <property type="molecule type" value="Genomic_DNA"/>
</dbReference>
<dbReference type="EMBL" id="CAADRA010001257">
    <property type="protein sequence ID" value="VFT81903.1"/>
    <property type="molecule type" value="Genomic_DNA"/>
</dbReference>